<dbReference type="Gene3D" id="3.90.228.10">
    <property type="match status" value="1"/>
</dbReference>
<evidence type="ECO:0000259" key="8">
    <source>
        <dbReference type="PROSITE" id="PS51059"/>
    </source>
</evidence>
<evidence type="ECO:0000256" key="4">
    <source>
        <dbReference type="ARBA" id="ARBA00023027"/>
    </source>
</evidence>
<name>A0A3B3CC42_ORYME</name>
<dbReference type="SUPFAM" id="SSF56399">
    <property type="entry name" value="ADP-ribosylation"/>
    <property type="match status" value="1"/>
</dbReference>
<keyword evidence="3 7" id="KW-0808">Transferase</keyword>
<evidence type="ECO:0000256" key="1">
    <source>
        <dbReference type="ARBA" id="ARBA00004123"/>
    </source>
</evidence>
<dbReference type="GO" id="GO:0003714">
    <property type="term" value="F:transcription corepressor activity"/>
    <property type="evidence" value="ECO:0007669"/>
    <property type="project" value="TreeGrafter"/>
</dbReference>
<keyword evidence="2 7" id="KW-0328">Glycosyltransferase</keyword>
<proteinExistence type="inferred from homology"/>
<keyword evidence="4 7" id="KW-0520">NAD</keyword>
<dbReference type="FunFam" id="3.90.228.10:FF:000008">
    <property type="entry name" value="Poly [ADP-ribose] polymerase"/>
    <property type="match status" value="1"/>
</dbReference>
<keyword evidence="5" id="KW-0539">Nucleus</keyword>
<evidence type="ECO:0000313" key="9">
    <source>
        <dbReference type="Ensembl" id="ENSOMEP00000014873.1"/>
    </source>
</evidence>
<evidence type="ECO:0000313" key="10">
    <source>
        <dbReference type="Proteomes" id="UP000261560"/>
    </source>
</evidence>
<evidence type="ECO:0000256" key="7">
    <source>
        <dbReference type="RuleBase" id="RU362114"/>
    </source>
</evidence>
<organism evidence="9 10">
    <name type="scientific">Oryzias melastigma</name>
    <name type="common">Marine medaka</name>
    <dbReference type="NCBI Taxonomy" id="30732"/>
    <lineage>
        <taxon>Eukaryota</taxon>
        <taxon>Metazoa</taxon>
        <taxon>Chordata</taxon>
        <taxon>Craniata</taxon>
        <taxon>Vertebrata</taxon>
        <taxon>Euteleostomi</taxon>
        <taxon>Actinopterygii</taxon>
        <taxon>Neopterygii</taxon>
        <taxon>Teleostei</taxon>
        <taxon>Neoteleostei</taxon>
        <taxon>Acanthomorphata</taxon>
        <taxon>Ovalentaria</taxon>
        <taxon>Atherinomorphae</taxon>
        <taxon>Beloniformes</taxon>
        <taxon>Adrianichthyidae</taxon>
        <taxon>Oryziinae</taxon>
        <taxon>Oryzias</taxon>
    </lineage>
</organism>
<comment type="similarity">
    <text evidence="6">Belongs to the ARTD/PARP family.</text>
</comment>
<feature type="domain" description="PARP catalytic" evidence="8">
    <location>
        <begin position="133"/>
        <end position="330"/>
    </location>
</feature>
<dbReference type="GO" id="GO:0010629">
    <property type="term" value="P:negative regulation of gene expression"/>
    <property type="evidence" value="ECO:0007669"/>
    <property type="project" value="TreeGrafter"/>
</dbReference>
<comment type="subcellular location">
    <subcellularLocation>
        <location evidence="1">Nucleus</location>
    </subcellularLocation>
</comment>
<accession>A0A3B3CC42</accession>
<dbReference type="AlphaFoldDB" id="A0A3B3CC42"/>
<dbReference type="PROSITE" id="PS51059">
    <property type="entry name" value="PARP_CATALYTIC"/>
    <property type="match status" value="1"/>
</dbReference>
<reference evidence="9" key="2">
    <citation type="submission" date="2025-09" db="UniProtKB">
        <authorList>
            <consortium name="Ensembl"/>
        </authorList>
    </citation>
    <scope>IDENTIFICATION</scope>
</reference>
<dbReference type="PaxDb" id="30732-ENSOMEP00000014873"/>
<reference evidence="9" key="1">
    <citation type="submission" date="2025-08" db="UniProtKB">
        <authorList>
            <consortium name="Ensembl"/>
        </authorList>
    </citation>
    <scope>IDENTIFICATION</scope>
</reference>
<dbReference type="EC" id="2.4.2.-" evidence="7"/>
<dbReference type="PANTHER" id="PTHR14453">
    <property type="entry name" value="PARP/ZINC FINGER CCCH TYPE DOMAIN CONTAINING PROTEIN"/>
    <property type="match status" value="1"/>
</dbReference>
<evidence type="ECO:0000256" key="5">
    <source>
        <dbReference type="ARBA" id="ARBA00023242"/>
    </source>
</evidence>
<keyword evidence="10" id="KW-1185">Reference proteome</keyword>
<dbReference type="GO" id="GO:0070212">
    <property type="term" value="P:protein poly-ADP-ribosylation"/>
    <property type="evidence" value="ECO:0007669"/>
    <property type="project" value="TreeGrafter"/>
</dbReference>
<evidence type="ECO:0000256" key="3">
    <source>
        <dbReference type="ARBA" id="ARBA00022679"/>
    </source>
</evidence>
<dbReference type="PANTHER" id="PTHR14453:SF107">
    <property type="entry name" value="POLY [ADP-RIBOSE] POLYMERASE"/>
    <property type="match status" value="1"/>
</dbReference>
<sequence length="330" mass="37204">MKDLRTLAQQQKLHIQENPPGQGGLIVSGLKSGVNQVVQMVNTAVPLRRELRVKEEDNLYLSVAWCILVPNESWVRLPKADNYKLERGNTANGIVDAKGTKWNVNLEKTEARSQTSDQVAKLKRLENLPDFTFPLYWDSMDPGENLKEVLLDPQSEEYRTVLKPFRKTVKRTVLKIVRVQNIHLRRAYEAKNKHISDKNKLDGGAGEKLLYHGTSQDSLDSIKTGGFNRSFSGKNATAYGQGTYFAVDASYSANSTYSRPTADGSKSIFVARVLTGVFTQGRSDMKMPPPRSSDQPHNRYDSLVDRVDNPSMFVVFHDDQAYPDYLITFS</sequence>
<dbReference type="GO" id="GO:0003950">
    <property type="term" value="F:NAD+ poly-ADP-ribosyltransferase activity"/>
    <property type="evidence" value="ECO:0007669"/>
    <property type="project" value="UniProtKB-UniRule"/>
</dbReference>
<evidence type="ECO:0000256" key="6">
    <source>
        <dbReference type="ARBA" id="ARBA00024347"/>
    </source>
</evidence>
<dbReference type="OMA" id="MWCILDQ"/>
<dbReference type="Pfam" id="PF00644">
    <property type="entry name" value="PARP"/>
    <property type="match status" value="1"/>
</dbReference>
<dbReference type="GeneTree" id="ENSGT00940000154311"/>
<dbReference type="GO" id="GO:0005737">
    <property type="term" value="C:cytoplasm"/>
    <property type="evidence" value="ECO:0007669"/>
    <property type="project" value="TreeGrafter"/>
</dbReference>
<dbReference type="CDD" id="cd01439">
    <property type="entry name" value="TCCD_inducible_PARP_like"/>
    <property type="match status" value="1"/>
</dbReference>
<evidence type="ECO:0000256" key="2">
    <source>
        <dbReference type="ARBA" id="ARBA00022676"/>
    </source>
</evidence>
<dbReference type="InterPro" id="IPR012317">
    <property type="entry name" value="Poly(ADP-ribose)pol_cat_dom"/>
</dbReference>
<dbReference type="Ensembl" id="ENSOMET00000033767.1">
    <property type="protein sequence ID" value="ENSOMEP00000014873.1"/>
    <property type="gene ID" value="ENSOMEG00000016408.1"/>
</dbReference>
<dbReference type="STRING" id="30732.ENSOMEP00000014873"/>
<dbReference type="Proteomes" id="UP000261560">
    <property type="component" value="Unplaced"/>
</dbReference>
<dbReference type="InterPro" id="IPR052056">
    <property type="entry name" value="Mono-ARTD/PARP"/>
</dbReference>
<dbReference type="GO" id="GO:1990404">
    <property type="term" value="F:NAD+-protein mono-ADP-ribosyltransferase activity"/>
    <property type="evidence" value="ECO:0007669"/>
    <property type="project" value="TreeGrafter"/>
</dbReference>
<dbReference type="GO" id="GO:0005634">
    <property type="term" value="C:nucleus"/>
    <property type="evidence" value="ECO:0007669"/>
    <property type="project" value="UniProtKB-SubCell"/>
</dbReference>
<protein>
    <recommendedName>
        <fullName evidence="7">Poly [ADP-ribose] polymerase</fullName>
        <shortName evidence="7">PARP</shortName>
        <ecNumber evidence="7">2.4.2.-</ecNumber>
    </recommendedName>
</protein>